<feature type="transmembrane region" description="Helical" evidence="9">
    <location>
        <begin position="116"/>
        <end position="134"/>
    </location>
</feature>
<keyword evidence="6 9" id="KW-1133">Transmembrane helix</keyword>
<feature type="transmembrane region" description="Helical" evidence="9">
    <location>
        <begin position="220"/>
        <end position="239"/>
    </location>
</feature>
<evidence type="ECO:0000256" key="3">
    <source>
        <dbReference type="ARBA" id="ARBA00022475"/>
    </source>
</evidence>
<dbReference type="FunFam" id="1.20.1250.20:FF:000001">
    <property type="entry name" value="Dicarboxylate MFS transporter"/>
    <property type="match status" value="1"/>
</dbReference>
<dbReference type="PANTHER" id="PTHR43528:SF1">
    <property type="entry name" value="ALPHA-KETOGLUTARATE PERMEASE"/>
    <property type="match status" value="1"/>
</dbReference>
<keyword evidence="12" id="KW-1185">Reference proteome</keyword>
<feature type="transmembrane region" description="Helical" evidence="9">
    <location>
        <begin position="395"/>
        <end position="416"/>
    </location>
</feature>
<feature type="compositionally biased region" description="Low complexity" evidence="8">
    <location>
        <begin position="8"/>
        <end position="24"/>
    </location>
</feature>
<feature type="transmembrane region" description="Helical" evidence="9">
    <location>
        <begin position="428"/>
        <end position="446"/>
    </location>
</feature>
<keyword evidence="5" id="KW-0769">Symport</keyword>
<feature type="transmembrane region" description="Helical" evidence="9">
    <location>
        <begin position="187"/>
        <end position="208"/>
    </location>
</feature>
<feature type="transmembrane region" description="Helical" evidence="9">
    <location>
        <begin position="83"/>
        <end position="104"/>
    </location>
</feature>
<dbReference type="Pfam" id="PF00083">
    <property type="entry name" value="Sugar_tr"/>
    <property type="match status" value="1"/>
</dbReference>
<keyword evidence="2" id="KW-0813">Transport</keyword>
<dbReference type="InterPro" id="IPR005829">
    <property type="entry name" value="Sugar_transporter_CS"/>
</dbReference>
<evidence type="ECO:0000256" key="6">
    <source>
        <dbReference type="ARBA" id="ARBA00022989"/>
    </source>
</evidence>
<dbReference type="PATRIC" id="fig|1357400.3.peg.1302"/>
<evidence type="ECO:0000313" key="11">
    <source>
        <dbReference type="EMBL" id="ETD24200.1"/>
    </source>
</evidence>
<dbReference type="InterPro" id="IPR036259">
    <property type="entry name" value="MFS_trans_sf"/>
</dbReference>
<dbReference type="PROSITE" id="PS50850">
    <property type="entry name" value="MFS"/>
    <property type="match status" value="1"/>
</dbReference>
<dbReference type="GO" id="GO:0005886">
    <property type="term" value="C:plasma membrane"/>
    <property type="evidence" value="ECO:0007669"/>
    <property type="project" value="UniProtKB-SubCell"/>
</dbReference>
<evidence type="ECO:0000256" key="7">
    <source>
        <dbReference type="ARBA" id="ARBA00023136"/>
    </source>
</evidence>
<evidence type="ECO:0000256" key="9">
    <source>
        <dbReference type="SAM" id="Phobius"/>
    </source>
</evidence>
<dbReference type="InterPro" id="IPR005828">
    <property type="entry name" value="MFS_sugar_transport-like"/>
</dbReference>
<feature type="transmembrane region" description="Helical" evidence="9">
    <location>
        <begin position="360"/>
        <end position="383"/>
    </location>
</feature>
<dbReference type="GO" id="GO:0015293">
    <property type="term" value="F:symporter activity"/>
    <property type="evidence" value="ECO:0007669"/>
    <property type="project" value="UniProtKB-KW"/>
</dbReference>
<dbReference type="AlphaFoldDB" id="V8CB10"/>
<evidence type="ECO:0000256" key="1">
    <source>
        <dbReference type="ARBA" id="ARBA00004651"/>
    </source>
</evidence>
<sequence>MQNSKNLSTTAASQSTTSQSGTSQDKADSTPATNQLSKQAKIRSIIAASSGNLVEWFDFYIYAFSAVYFAHTFSTSDNPTIQQINAFGIFALGFFMRPIGSWLFGSLADKIGRKSSMVISVVLMALGSFMIAALPSKDSVGEFAVILLLIARLIQGISVGGEYGIAATYLSELASEGKRGFYSSFQYVTLIGGQLLAVASISIMLYFYTEAEMKEWAWRILFVIGGVLALGSLFVRSIMQESAQDLEKHEDRGTLKALLQSWKPFLLVVGITSGGSLAFYTITTYTKTFMINSAHISTTTSNHIMLYALFLLMCMQPLFGLLGDKIGHKRSLIIFATLAMCGIYPLFMLLGSTQVSANPYYAFGVIVALFVILSFYTSVAGIFKAKLFPMHIRALGTGFGYAIPNAIFGGSAQYVALNFKNAGVENGFFIYVTIMMALVLIVASLLPKKGIIN</sequence>
<feature type="transmembrane region" description="Helical" evidence="9">
    <location>
        <begin position="332"/>
        <end position="354"/>
    </location>
</feature>
<keyword evidence="3" id="KW-1003">Cell membrane</keyword>
<dbReference type="HOGENOM" id="CLU_001265_39_0_7"/>
<dbReference type="eggNOG" id="COG0477">
    <property type="taxonomic scope" value="Bacteria"/>
</dbReference>
<gene>
    <name evidence="11" type="ORF">HMPREF2086_00949</name>
</gene>
<dbReference type="OrthoDB" id="6766492at2"/>
<evidence type="ECO:0000313" key="12">
    <source>
        <dbReference type="Proteomes" id="UP000018731"/>
    </source>
</evidence>
<protein>
    <recommendedName>
        <fullName evidence="10">Major facilitator superfamily (MFS) profile domain-containing protein</fullName>
    </recommendedName>
</protein>
<feature type="domain" description="Major facilitator superfamily (MFS) profile" evidence="10">
    <location>
        <begin position="44"/>
        <end position="450"/>
    </location>
</feature>
<dbReference type="InterPro" id="IPR020846">
    <property type="entry name" value="MFS_dom"/>
</dbReference>
<comment type="caution">
    <text evidence="11">The sequence shown here is derived from an EMBL/GenBank/DDBJ whole genome shotgun (WGS) entry which is preliminary data.</text>
</comment>
<dbReference type="SUPFAM" id="SSF103473">
    <property type="entry name" value="MFS general substrate transporter"/>
    <property type="match status" value="1"/>
</dbReference>
<keyword evidence="4 9" id="KW-0812">Transmembrane</keyword>
<dbReference type="PANTHER" id="PTHR43528">
    <property type="entry name" value="ALPHA-KETOGLUTARATE PERMEASE"/>
    <property type="match status" value="1"/>
</dbReference>
<organism evidence="11 12">
    <name type="scientific">Helicobacter macacae MIT 99-5501</name>
    <dbReference type="NCBI Taxonomy" id="1357400"/>
    <lineage>
        <taxon>Bacteria</taxon>
        <taxon>Pseudomonadati</taxon>
        <taxon>Campylobacterota</taxon>
        <taxon>Epsilonproteobacteria</taxon>
        <taxon>Campylobacterales</taxon>
        <taxon>Helicobacteraceae</taxon>
        <taxon>Helicobacter</taxon>
    </lineage>
</organism>
<feature type="transmembrane region" description="Helical" evidence="9">
    <location>
        <begin position="304"/>
        <end position="323"/>
    </location>
</feature>
<dbReference type="STRING" id="1357400.HMPREF2086_00949"/>
<feature type="region of interest" description="Disordered" evidence="8">
    <location>
        <begin position="1"/>
        <end position="35"/>
    </location>
</feature>
<name>V8CB10_9HELI</name>
<dbReference type="PROSITE" id="PS00217">
    <property type="entry name" value="SUGAR_TRANSPORT_2"/>
    <property type="match status" value="1"/>
</dbReference>
<dbReference type="Proteomes" id="UP000018731">
    <property type="component" value="Unassembled WGS sequence"/>
</dbReference>
<dbReference type="EMBL" id="AZJI01000004">
    <property type="protein sequence ID" value="ETD24200.1"/>
    <property type="molecule type" value="Genomic_DNA"/>
</dbReference>
<dbReference type="RefSeq" id="WP_023927673.1">
    <property type="nucleotide sequence ID" value="NZ_KI669454.1"/>
</dbReference>
<accession>V8CB10</accession>
<feature type="transmembrane region" description="Helical" evidence="9">
    <location>
        <begin position="53"/>
        <end position="71"/>
    </location>
</feature>
<evidence type="ECO:0000256" key="8">
    <source>
        <dbReference type="SAM" id="MobiDB-lite"/>
    </source>
</evidence>
<evidence type="ECO:0000256" key="2">
    <source>
        <dbReference type="ARBA" id="ARBA00022448"/>
    </source>
</evidence>
<keyword evidence="7 9" id="KW-0472">Membrane</keyword>
<evidence type="ECO:0000256" key="4">
    <source>
        <dbReference type="ARBA" id="ARBA00022692"/>
    </source>
</evidence>
<feature type="transmembrane region" description="Helical" evidence="9">
    <location>
        <begin position="146"/>
        <end position="166"/>
    </location>
</feature>
<evidence type="ECO:0000256" key="5">
    <source>
        <dbReference type="ARBA" id="ARBA00022847"/>
    </source>
</evidence>
<feature type="transmembrane region" description="Helical" evidence="9">
    <location>
        <begin position="265"/>
        <end position="284"/>
    </location>
</feature>
<evidence type="ECO:0000259" key="10">
    <source>
        <dbReference type="PROSITE" id="PS50850"/>
    </source>
</evidence>
<comment type="subcellular location">
    <subcellularLocation>
        <location evidence="1">Cell membrane</location>
        <topology evidence="1">Multi-pass membrane protein</topology>
    </subcellularLocation>
</comment>
<reference evidence="11 12" key="1">
    <citation type="journal article" date="2014" name="Genome Announc.">
        <title>Draft genome sequences of six enterohepatic helicobacter species isolated from humans and one from rhesus macaques.</title>
        <authorList>
            <person name="Shen Z."/>
            <person name="Sheh A."/>
            <person name="Young S.K."/>
            <person name="Abouelliel A."/>
            <person name="Ward D.V."/>
            <person name="Earl A.M."/>
            <person name="Fox J.G."/>
        </authorList>
    </citation>
    <scope>NUCLEOTIDE SEQUENCE [LARGE SCALE GENOMIC DNA]</scope>
    <source>
        <strain evidence="11 12">MIT 99-5501</strain>
    </source>
</reference>
<dbReference type="InterPro" id="IPR051084">
    <property type="entry name" value="H+-coupled_symporters"/>
</dbReference>
<proteinExistence type="predicted"/>
<dbReference type="Gene3D" id="1.20.1250.20">
    <property type="entry name" value="MFS general substrate transporter like domains"/>
    <property type="match status" value="1"/>
</dbReference>